<dbReference type="EMBL" id="GBXM01013357">
    <property type="protein sequence ID" value="JAH95220.1"/>
    <property type="molecule type" value="Transcribed_RNA"/>
</dbReference>
<evidence type="ECO:0000313" key="1">
    <source>
        <dbReference type="EMBL" id="JAH95220.1"/>
    </source>
</evidence>
<sequence length="58" mass="6755">MRCTLAITNLFQAHHMLGSLEMLRIDYRVLPTGPLIWSCHLPPDITNYIHFCCHSFLI</sequence>
<dbReference type="AlphaFoldDB" id="A0A0E9X003"/>
<proteinExistence type="predicted"/>
<accession>A0A0E9X003</accession>
<reference evidence="1" key="1">
    <citation type="submission" date="2014-11" db="EMBL/GenBank/DDBJ databases">
        <authorList>
            <person name="Amaro Gonzalez C."/>
        </authorList>
    </citation>
    <scope>NUCLEOTIDE SEQUENCE</scope>
</reference>
<protein>
    <submittedName>
        <fullName evidence="1">Uncharacterized protein</fullName>
    </submittedName>
</protein>
<organism evidence="1">
    <name type="scientific">Anguilla anguilla</name>
    <name type="common">European freshwater eel</name>
    <name type="synonym">Muraena anguilla</name>
    <dbReference type="NCBI Taxonomy" id="7936"/>
    <lineage>
        <taxon>Eukaryota</taxon>
        <taxon>Metazoa</taxon>
        <taxon>Chordata</taxon>
        <taxon>Craniata</taxon>
        <taxon>Vertebrata</taxon>
        <taxon>Euteleostomi</taxon>
        <taxon>Actinopterygii</taxon>
        <taxon>Neopterygii</taxon>
        <taxon>Teleostei</taxon>
        <taxon>Anguilliformes</taxon>
        <taxon>Anguillidae</taxon>
        <taxon>Anguilla</taxon>
    </lineage>
</organism>
<reference evidence="1" key="2">
    <citation type="journal article" date="2015" name="Fish Shellfish Immunol.">
        <title>Early steps in the European eel (Anguilla anguilla)-Vibrio vulnificus interaction in the gills: Role of the RtxA13 toxin.</title>
        <authorList>
            <person name="Callol A."/>
            <person name="Pajuelo D."/>
            <person name="Ebbesson L."/>
            <person name="Teles M."/>
            <person name="MacKenzie S."/>
            <person name="Amaro C."/>
        </authorList>
    </citation>
    <scope>NUCLEOTIDE SEQUENCE</scope>
</reference>
<name>A0A0E9X003_ANGAN</name>